<dbReference type="Pfam" id="PF04869">
    <property type="entry name" value="Uso1_p115_head"/>
    <property type="match status" value="1"/>
</dbReference>
<keyword evidence="3" id="KW-0175">Coiled coil</keyword>
<dbReference type="STRING" id="215250.A0A316YYH7"/>
<dbReference type="Proteomes" id="UP000245768">
    <property type="component" value="Unassembled WGS sequence"/>
</dbReference>
<feature type="region of interest" description="Disordered" evidence="4">
    <location>
        <begin position="777"/>
        <end position="807"/>
    </location>
</feature>
<feature type="compositionally biased region" description="Low complexity" evidence="4">
    <location>
        <begin position="611"/>
        <end position="621"/>
    </location>
</feature>
<dbReference type="InParanoid" id="A0A316YYH7"/>
<evidence type="ECO:0000259" key="5">
    <source>
        <dbReference type="Pfam" id="PF04869"/>
    </source>
</evidence>
<feature type="domain" description="Vesicle tethering protein Uso1/P115-like head" evidence="5">
    <location>
        <begin position="467"/>
        <end position="747"/>
    </location>
</feature>
<reference evidence="6 7" key="1">
    <citation type="journal article" date="2018" name="Mol. Biol. Evol.">
        <title>Broad Genomic Sampling Reveals a Smut Pathogenic Ancestry of the Fungal Clade Ustilaginomycotina.</title>
        <authorList>
            <person name="Kijpornyongpan T."/>
            <person name="Mondo S.J."/>
            <person name="Barry K."/>
            <person name="Sandor L."/>
            <person name="Lee J."/>
            <person name="Lipzen A."/>
            <person name="Pangilinan J."/>
            <person name="LaButti K."/>
            <person name="Hainaut M."/>
            <person name="Henrissat B."/>
            <person name="Grigoriev I.V."/>
            <person name="Spatafora J.W."/>
            <person name="Aime M.C."/>
        </authorList>
    </citation>
    <scope>NUCLEOTIDE SEQUENCE [LARGE SCALE GENOMIC DNA]</scope>
    <source>
        <strain evidence="6 7">MCA 4198</strain>
    </source>
</reference>
<dbReference type="GO" id="GO:0000139">
    <property type="term" value="C:Golgi membrane"/>
    <property type="evidence" value="ECO:0007669"/>
    <property type="project" value="InterPro"/>
</dbReference>
<dbReference type="InterPro" id="IPR011989">
    <property type="entry name" value="ARM-like"/>
</dbReference>
<dbReference type="EMBL" id="KZ819634">
    <property type="protein sequence ID" value="PWN93688.1"/>
    <property type="molecule type" value="Genomic_DNA"/>
</dbReference>
<dbReference type="GO" id="GO:0005795">
    <property type="term" value="C:Golgi stack"/>
    <property type="evidence" value="ECO:0007669"/>
    <property type="project" value="TreeGrafter"/>
</dbReference>
<feature type="compositionally biased region" description="Basic and acidic residues" evidence="4">
    <location>
        <begin position="598"/>
        <end position="607"/>
    </location>
</feature>
<gene>
    <name evidence="6" type="ORF">FA10DRAFT_270749</name>
</gene>
<dbReference type="OrthoDB" id="198977at2759"/>
<feature type="compositionally biased region" description="Basic and acidic residues" evidence="4">
    <location>
        <begin position="562"/>
        <end position="574"/>
    </location>
</feature>
<dbReference type="SUPFAM" id="SSF48371">
    <property type="entry name" value="ARM repeat"/>
    <property type="match status" value="1"/>
</dbReference>
<dbReference type="GO" id="GO:0006888">
    <property type="term" value="P:endoplasmic reticulum to Golgi vesicle-mediated transport"/>
    <property type="evidence" value="ECO:0007669"/>
    <property type="project" value="TreeGrafter"/>
</dbReference>
<dbReference type="CDD" id="cd06503">
    <property type="entry name" value="ATP-synt_Fo_b"/>
    <property type="match status" value="1"/>
</dbReference>
<evidence type="ECO:0000313" key="6">
    <source>
        <dbReference type="EMBL" id="PWN93688.1"/>
    </source>
</evidence>
<feature type="compositionally biased region" description="Low complexity" evidence="4">
    <location>
        <begin position="777"/>
        <end position="800"/>
    </location>
</feature>
<proteinExistence type="predicted"/>
<feature type="compositionally biased region" description="Basic and acidic residues" evidence="4">
    <location>
        <begin position="853"/>
        <end position="865"/>
    </location>
</feature>
<evidence type="ECO:0000256" key="3">
    <source>
        <dbReference type="ARBA" id="ARBA00023054"/>
    </source>
</evidence>
<evidence type="ECO:0000313" key="7">
    <source>
        <dbReference type="Proteomes" id="UP000245768"/>
    </source>
</evidence>
<feature type="compositionally biased region" description="Low complexity" evidence="4">
    <location>
        <begin position="934"/>
        <end position="945"/>
    </location>
</feature>
<dbReference type="PANTHER" id="PTHR10013">
    <property type="entry name" value="GENERAL VESICULAR TRANSPORT FACTOR P115"/>
    <property type="match status" value="1"/>
</dbReference>
<feature type="compositionally biased region" description="Acidic residues" evidence="4">
    <location>
        <begin position="984"/>
        <end position="1000"/>
    </location>
</feature>
<dbReference type="AlphaFoldDB" id="A0A316YYH7"/>
<feature type="compositionally biased region" description="Basic and acidic residues" evidence="4">
    <location>
        <begin position="877"/>
        <end position="930"/>
    </location>
</feature>
<dbReference type="InterPro" id="IPR016024">
    <property type="entry name" value="ARM-type_fold"/>
</dbReference>
<feature type="region of interest" description="Disordered" evidence="4">
    <location>
        <begin position="853"/>
        <end position="949"/>
    </location>
</feature>
<evidence type="ECO:0000256" key="2">
    <source>
        <dbReference type="ARBA" id="ARBA00023034"/>
    </source>
</evidence>
<dbReference type="GO" id="GO:0012507">
    <property type="term" value="C:ER to Golgi transport vesicle membrane"/>
    <property type="evidence" value="ECO:0007669"/>
    <property type="project" value="TreeGrafter"/>
</dbReference>
<dbReference type="GeneID" id="37044987"/>
<dbReference type="GO" id="GO:0005783">
    <property type="term" value="C:endoplasmic reticulum"/>
    <property type="evidence" value="ECO:0007669"/>
    <property type="project" value="TreeGrafter"/>
</dbReference>
<dbReference type="FunCoup" id="A0A316YYH7">
    <property type="interactions" value="390"/>
</dbReference>
<dbReference type="GO" id="GO:0006886">
    <property type="term" value="P:intracellular protein transport"/>
    <property type="evidence" value="ECO:0007669"/>
    <property type="project" value="InterPro"/>
</dbReference>
<dbReference type="Gene3D" id="1.25.10.10">
    <property type="entry name" value="Leucine-rich Repeat Variant"/>
    <property type="match status" value="1"/>
</dbReference>
<comment type="subcellular location">
    <subcellularLocation>
        <location evidence="1">Golgi apparatus</location>
    </subcellularLocation>
</comment>
<feature type="region of interest" description="Disordered" evidence="4">
    <location>
        <begin position="598"/>
        <end position="624"/>
    </location>
</feature>
<organism evidence="6 7">
    <name type="scientific">Acaromyces ingoldii</name>
    <dbReference type="NCBI Taxonomy" id="215250"/>
    <lineage>
        <taxon>Eukaryota</taxon>
        <taxon>Fungi</taxon>
        <taxon>Dikarya</taxon>
        <taxon>Basidiomycota</taxon>
        <taxon>Ustilaginomycotina</taxon>
        <taxon>Exobasidiomycetes</taxon>
        <taxon>Exobasidiales</taxon>
        <taxon>Cryptobasidiaceae</taxon>
        <taxon>Acaromyces</taxon>
    </lineage>
</organism>
<sequence>MLHGGEWLVKKYTSLARPATGNQTLETTIATLASRLQDVEPTKGEDGQAAPPMPTLQDRKAAVLTLKGLARDHPVEVGAKALPAILESLARDAPQDDEMARSIVEACLTLCEAAPQPGGPSSMGHVLGHVEEFLASPKPLHALLPLLSPSRSFYTRFSSLQLLGLLLRTSAERVQEHVLTAPGGCGAVLECLSEGSGSSAEIVRNEALLLLPHLVNANADIQKLVAFEGAFEKLLDVVALEGRIEGGVVVQDALEALEALLRYNVSNQNYFRETLSVPMLAPLLFYPPPPQAGNPQAEQEHARQLEAFAFQQWYPPINDEEQLGPDGKPLGTPLEVDEQKVINASLVVGVAGLLVEGQGEGRKQNQAALLNSGFTKCLFELSLASTAPLALKAQALNVLSSLLRAHRSSQDLLSNLLVSPILVISPPPDADGEPTYTRLPPRPAVLELIGSAVNGPSAVGKSSNPGAKLAFRAAALSCFDAFVADNVDARLAIISSMTSGGEDNSGVLLLEGLAQFPQASPNGQFDGYKPLLSALLFAHLVRGSETAKKEARGIIFGPDGKPIGKEDEQTKKSTEDDDDKSSLIQVIVGNLTMATREHGEATRRERGVAGGASARAAAHAGNGSPTDWSRITVGYLLVLATWLWDSKESVWDFLSESANLQVLIQPVAQAGGNTDALVSGLCALVLGIAYEFGPSSGKKDGEKEGDSEEDAVTRATMHPILHSRIGPDQFAARLHRLRDDARFKAVAPDVLETVSLGMGGYSGAASVAARTREGGATAAGLSTGAPGSGPAAPGGAPSGDPSDEQEGGLWFDWPFVDFVKSNYVLIQKSILSAELLDAQRQAEQLRESLERRLNEERKRADEERNSLVGKLEALQEAEGKKADEERKKGEEQRSKSRIQEEAKREREKIQKEAEEHKRNLENEKKEREKLPINGAASAATATAAGGDKDAELEKELEDLLILLDELSTKRKADKKRMREKGMEVSEDEEDDDDDDGDDVD</sequence>
<accession>A0A316YYH7</accession>
<feature type="compositionally biased region" description="Basic residues" evidence="4">
    <location>
        <begin position="969"/>
        <end position="978"/>
    </location>
</feature>
<feature type="region of interest" description="Disordered" evidence="4">
    <location>
        <begin position="967"/>
        <end position="1000"/>
    </location>
</feature>
<dbReference type="InterPro" id="IPR024095">
    <property type="entry name" value="Vesicle_P115"/>
</dbReference>
<protein>
    <recommendedName>
        <fullName evidence="5">Vesicle tethering protein Uso1/P115-like head domain-containing protein</fullName>
    </recommendedName>
</protein>
<name>A0A316YYH7_9BASI</name>
<dbReference type="RefSeq" id="XP_025380886.1">
    <property type="nucleotide sequence ID" value="XM_025523071.1"/>
</dbReference>
<keyword evidence="7" id="KW-1185">Reference proteome</keyword>
<dbReference type="InterPro" id="IPR006953">
    <property type="entry name" value="Vesicle_Uso1_P115_head"/>
</dbReference>
<keyword evidence="2" id="KW-0333">Golgi apparatus</keyword>
<evidence type="ECO:0000256" key="4">
    <source>
        <dbReference type="SAM" id="MobiDB-lite"/>
    </source>
</evidence>
<dbReference type="GO" id="GO:0048280">
    <property type="term" value="P:vesicle fusion with Golgi apparatus"/>
    <property type="evidence" value="ECO:0007669"/>
    <property type="project" value="InterPro"/>
</dbReference>
<dbReference type="GO" id="GO:0048211">
    <property type="term" value="P:Golgi vesicle docking"/>
    <property type="evidence" value="ECO:0007669"/>
    <property type="project" value="TreeGrafter"/>
</dbReference>
<evidence type="ECO:0000256" key="1">
    <source>
        <dbReference type="ARBA" id="ARBA00004555"/>
    </source>
</evidence>
<feature type="region of interest" description="Disordered" evidence="4">
    <location>
        <begin position="554"/>
        <end position="579"/>
    </location>
</feature>
<dbReference type="PANTHER" id="PTHR10013:SF0">
    <property type="entry name" value="GENERAL VESICULAR TRANSPORT FACTOR P115"/>
    <property type="match status" value="1"/>
</dbReference>